<dbReference type="GO" id="GO:0005886">
    <property type="term" value="C:plasma membrane"/>
    <property type="evidence" value="ECO:0007669"/>
    <property type="project" value="TreeGrafter"/>
</dbReference>
<name>A0AAV5UCX1_9BILA</name>
<proteinExistence type="inferred from homology"/>
<evidence type="ECO:0000313" key="7">
    <source>
        <dbReference type="Proteomes" id="UP001432027"/>
    </source>
</evidence>
<accession>A0AAV5UCX1</accession>
<feature type="coiled-coil region" evidence="3">
    <location>
        <begin position="218"/>
        <end position="245"/>
    </location>
</feature>
<dbReference type="GO" id="GO:0005789">
    <property type="term" value="C:endoplasmic reticulum membrane"/>
    <property type="evidence" value="ECO:0007669"/>
    <property type="project" value="InterPro"/>
</dbReference>
<dbReference type="PANTHER" id="PTHR10809:SF67">
    <property type="entry name" value="PROTEIN CBG20367"/>
    <property type="match status" value="1"/>
</dbReference>
<dbReference type="SUPFAM" id="SSF49354">
    <property type="entry name" value="PapD-like"/>
    <property type="match status" value="1"/>
</dbReference>
<gene>
    <name evidence="6" type="ORF">PENTCL1PPCAC_26556</name>
</gene>
<keyword evidence="2" id="KW-0206">Cytoskeleton</keyword>
<evidence type="ECO:0000256" key="3">
    <source>
        <dbReference type="SAM" id="Coils"/>
    </source>
</evidence>
<keyword evidence="2" id="KW-0963">Cytoplasm</keyword>
<feature type="domain" description="MSP" evidence="5">
    <location>
        <begin position="13"/>
        <end position="121"/>
    </location>
</feature>
<dbReference type="Proteomes" id="UP001432027">
    <property type="component" value="Unassembled WGS sequence"/>
</dbReference>
<feature type="compositionally biased region" description="Low complexity" evidence="4">
    <location>
        <begin position="292"/>
        <end position="304"/>
    </location>
</feature>
<dbReference type="GO" id="GO:0061817">
    <property type="term" value="P:endoplasmic reticulum-plasma membrane tethering"/>
    <property type="evidence" value="ECO:0007669"/>
    <property type="project" value="TreeGrafter"/>
</dbReference>
<dbReference type="InterPro" id="IPR008962">
    <property type="entry name" value="PapD-like_sf"/>
</dbReference>
<feature type="compositionally biased region" description="Low complexity" evidence="4">
    <location>
        <begin position="134"/>
        <end position="153"/>
    </location>
</feature>
<comment type="function">
    <text evidence="2">Central component in molecular interactions underlying sperm crawling. Forms an extensive filament system that extends from sperm villipoda, along the leading edge of the pseudopod.</text>
</comment>
<reference evidence="6" key="1">
    <citation type="submission" date="2023-10" db="EMBL/GenBank/DDBJ databases">
        <title>Genome assembly of Pristionchus species.</title>
        <authorList>
            <person name="Yoshida K."/>
            <person name="Sommer R.J."/>
        </authorList>
    </citation>
    <scope>NUCLEOTIDE SEQUENCE</scope>
    <source>
        <strain evidence="6">RS0144</strain>
    </source>
</reference>
<evidence type="ECO:0000259" key="5">
    <source>
        <dbReference type="PROSITE" id="PS50202"/>
    </source>
</evidence>
<comment type="similarity">
    <text evidence="1">Belongs to the VAMP-associated protein (VAP) (TC 9.B.17) family.</text>
</comment>
<feature type="compositionally biased region" description="Polar residues" evidence="4">
    <location>
        <begin position="188"/>
        <end position="199"/>
    </location>
</feature>
<dbReference type="InterPro" id="IPR013783">
    <property type="entry name" value="Ig-like_fold"/>
</dbReference>
<dbReference type="PANTHER" id="PTHR10809">
    <property type="entry name" value="VESICLE-ASSOCIATED MEMBRANE PROTEIN-ASSOCIATED PROTEIN"/>
    <property type="match status" value="1"/>
</dbReference>
<protein>
    <recommendedName>
        <fullName evidence="2">Major sperm protein</fullName>
    </recommendedName>
</protein>
<dbReference type="Pfam" id="PF00635">
    <property type="entry name" value="Motile_Sperm"/>
    <property type="match status" value="1"/>
</dbReference>
<dbReference type="InterPro" id="IPR016763">
    <property type="entry name" value="VAP"/>
</dbReference>
<evidence type="ECO:0000313" key="6">
    <source>
        <dbReference type="EMBL" id="GMT04382.1"/>
    </source>
</evidence>
<dbReference type="AlphaFoldDB" id="A0AAV5UCX1"/>
<dbReference type="PROSITE" id="PS50202">
    <property type="entry name" value="MSP"/>
    <property type="match status" value="1"/>
</dbReference>
<evidence type="ECO:0000256" key="4">
    <source>
        <dbReference type="SAM" id="MobiDB-lite"/>
    </source>
</evidence>
<comment type="caution">
    <text evidence="6">The sequence shown here is derived from an EMBL/GenBank/DDBJ whole genome shotgun (WGS) entry which is preliminary data.</text>
</comment>
<feature type="region of interest" description="Disordered" evidence="4">
    <location>
        <begin position="134"/>
        <end position="199"/>
    </location>
</feature>
<feature type="compositionally biased region" description="Pro residues" evidence="4">
    <location>
        <begin position="274"/>
        <end position="291"/>
    </location>
</feature>
<feature type="region of interest" description="Disordered" evidence="4">
    <location>
        <begin position="266"/>
        <end position="304"/>
    </location>
</feature>
<evidence type="ECO:0000256" key="1">
    <source>
        <dbReference type="ARBA" id="ARBA00008932"/>
    </source>
</evidence>
<keyword evidence="3" id="KW-0175">Coiled coil</keyword>
<dbReference type="InterPro" id="IPR000535">
    <property type="entry name" value="MSP_dom"/>
</dbReference>
<dbReference type="GO" id="GO:0033149">
    <property type="term" value="F:FFAT motif binding"/>
    <property type="evidence" value="ECO:0007669"/>
    <property type="project" value="TreeGrafter"/>
</dbReference>
<dbReference type="GO" id="GO:0090158">
    <property type="term" value="P:endoplasmic reticulum membrane organization"/>
    <property type="evidence" value="ECO:0007669"/>
    <property type="project" value="TreeGrafter"/>
</dbReference>
<dbReference type="EMBL" id="BTSX01000006">
    <property type="protein sequence ID" value="GMT04382.1"/>
    <property type="molecule type" value="Genomic_DNA"/>
</dbReference>
<feature type="non-terminal residue" evidence="6">
    <location>
        <position position="304"/>
    </location>
</feature>
<organism evidence="6 7">
    <name type="scientific">Pristionchus entomophagus</name>
    <dbReference type="NCBI Taxonomy" id="358040"/>
    <lineage>
        <taxon>Eukaryota</taxon>
        <taxon>Metazoa</taxon>
        <taxon>Ecdysozoa</taxon>
        <taxon>Nematoda</taxon>
        <taxon>Chromadorea</taxon>
        <taxon>Rhabditida</taxon>
        <taxon>Rhabditina</taxon>
        <taxon>Diplogasteromorpha</taxon>
        <taxon>Diplogasteroidea</taxon>
        <taxon>Neodiplogasteridae</taxon>
        <taxon>Pristionchus</taxon>
    </lineage>
</organism>
<keyword evidence="7" id="KW-1185">Reference proteome</keyword>
<dbReference type="Gene3D" id="2.60.40.10">
    <property type="entry name" value="Immunoglobulins"/>
    <property type="match status" value="1"/>
</dbReference>
<sequence length="304" mass="32595">MAAVSPFAQKNLLIAAKPNTLDFNFNTQTPACTILLQNISKQRIAWRLQTNSPTRYFISPSCGFLTVSECFPVTITLVSSKRFHERHRFMLTAAFAGEMSKNRKEFWAHPIDFSHLHCVRITPLCVETCKSPVVSPSSALSPTASTAVSPSGTNTAVAGSPGMGEGLSSDGKIVTSPRASAEKPSAESVDQSAPLGTSSVRVDSSGLVNEIRCLVASKEEGTRKMLEAVNNVKKLEMELDKVAAATRQCKMQYAKVMETLNSRMVPSSAISPSPLLPLSPCPPVSPPPPSLSSPSFSLQLFPPS</sequence>
<evidence type="ECO:0000256" key="2">
    <source>
        <dbReference type="RuleBase" id="RU003425"/>
    </source>
</evidence>